<dbReference type="FunFam" id="3.40.50.12780:FF:000003">
    <property type="entry name" value="Long-chain-fatty-acid--CoA ligase FadD"/>
    <property type="match status" value="1"/>
</dbReference>
<organism evidence="11 12">
    <name type="scientific">Oryzias melastigma</name>
    <name type="common">Marine medaka</name>
    <dbReference type="NCBI Taxonomy" id="30732"/>
    <lineage>
        <taxon>Eukaryota</taxon>
        <taxon>Metazoa</taxon>
        <taxon>Chordata</taxon>
        <taxon>Craniata</taxon>
        <taxon>Vertebrata</taxon>
        <taxon>Euteleostomi</taxon>
        <taxon>Actinopterygii</taxon>
        <taxon>Neopterygii</taxon>
        <taxon>Teleostei</taxon>
        <taxon>Neoteleostei</taxon>
        <taxon>Acanthomorphata</taxon>
        <taxon>Ovalentaria</taxon>
        <taxon>Atherinomorphae</taxon>
        <taxon>Beloniformes</taxon>
        <taxon>Adrianichthyidae</taxon>
        <taxon>Oryziinae</taxon>
        <taxon>Oryzias</taxon>
    </lineage>
</organism>
<comment type="function">
    <text evidence="4">Acyl-CoA synthases catalyze the initial reaction in fatty acid metabolism, by forming a thioester with CoA. Has some preference toward medium-chain substrates. Plays a role in adipocyte differentiation.</text>
</comment>
<dbReference type="KEGG" id="oml:112154391"/>
<dbReference type="FunFam" id="3.30.300.30:FF:000008">
    <property type="entry name" value="2,3-dihydroxybenzoate-AMP ligase"/>
    <property type="match status" value="1"/>
</dbReference>
<comment type="catalytic activity">
    <reaction evidence="8">
        <text>a medium-chain fatty acid + ATP + CoA = a medium-chain fatty acyl-CoA + AMP + diphosphate</text>
        <dbReference type="Rhea" id="RHEA:48340"/>
        <dbReference type="ChEBI" id="CHEBI:30616"/>
        <dbReference type="ChEBI" id="CHEBI:33019"/>
        <dbReference type="ChEBI" id="CHEBI:57287"/>
        <dbReference type="ChEBI" id="CHEBI:59558"/>
        <dbReference type="ChEBI" id="CHEBI:90546"/>
        <dbReference type="ChEBI" id="CHEBI:456215"/>
        <dbReference type="EC" id="6.2.1.2"/>
    </reaction>
</comment>
<dbReference type="STRING" id="30732.ENSOMEP00000023285"/>
<dbReference type="CDD" id="cd05917">
    <property type="entry name" value="FACL_like_2"/>
    <property type="match status" value="1"/>
</dbReference>
<dbReference type="Gene3D" id="3.30.300.30">
    <property type="match status" value="1"/>
</dbReference>
<dbReference type="PANTHER" id="PTHR43201">
    <property type="entry name" value="ACYL-COA SYNTHETASE"/>
    <property type="match status" value="1"/>
</dbReference>
<feature type="domain" description="AMP-binding enzyme C-terminal" evidence="10">
    <location>
        <begin position="604"/>
        <end position="679"/>
    </location>
</feature>
<dbReference type="InterPro" id="IPR025110">
    <property type="entry name" value="AMP-bd_C"/>
</dbReference>
<dbReference type="RefSeq" id="XP_024141052.2">
    <property type="nucleotide sequence ID" value="XM_024285284.2"/>
</dbReference>
<dbReference type="InterPro" id="IPR020845">
    <property type="entry name" value="AMP-binding_CS"/>
</dbReference>
<dbReference type="PROSITE" id="PS00455">
    <property type="entry name" value="AMP_BINDING"/>
    <property type="match status" value="1"/>
</dbReference>
<dbReference type="Pfam" id="PF00501">
    <property type="entry name" value="AMP-binding"/>
    <property type="match status" value="1"/>
</dbReference>
<dbReference type="EC" id="6.2.1.2" evidence="5"/>
<evidence type="ECO:0000256" key="7">
    <source>
        <dbReference type="ARBA" id="ARBA00047319"/>
    </source>
</evidence>
<dbReference type="InterPro" id="IPR045851">
    <property type="entry name" value="AMP-bd_C_sf"/>
</dbReference>
<dbReference type="Proteomes" id="UP000261560">
    <property type="component" value="Unplaced"/>
</dbReference>
<keyword evidence="12" id="KW-1185">Reference proteome</keyword>
<dbReference type="CTD" id="80221"/>
<protein>
    <recommendedName>
        <fullName evidence="6">Medium-chain acyl-CoA ligase ACSF2, mitochondrial</fullName>
        <ecNumber evidence="5">6.2.1.2</ecNumber>
    </recommendedName>
</protein>
<evidence type="ECO:0000256" key="3">
    <source>
        <dbReference type="ARBA" id="ARBA00023098"/>
    </source>
</evidence>
<evidence type="ECO:0000256" key="2">
    <source>
        <dbReference type="ARBA" id="ARBA00022598"/>
    </source>
</evidence>
<dbReference type="Ensembl" id="ENSOMET00000012625.1">
    <property type="protein sequence ID" value="ENSOMEP00000023285.1"/>
    <property type="gene ID" value="ENSOMEG00000003307.1"/>
</dbReference>
<dbReference type="PaxDb" id="30732-ENSOMEP00000023285"/>
<dbReference type="InterPro" id="IPR042099">
    <property type="entry name" value="ANL_N_sf"/>
</dbReference>
<dbReference type="SUPFAM" id="SSF56801">
    <property type="entry name" value="Acetyl-CoA synthetase-like"/>
    <property type="match status" value="1"/>
</dbReference>
<dbReference type="GeneID" id="112154391"/>
<comment type="catalytic activity">
    <reaction evidence="7">
        <text>octanoate + ATP + CoA = octanoyl-CoA + AMP + diphosphate</text>
        <dbReference type="Rhea" id="RHEA:33631"/>
        <dbReference type="ChEBI" id="CHEBI:25646"/>
        <dbReference type="ChEBI" id="CHEBI:30616"/>
        <dbReference type="ChEBI" id="CHEBI:33019"/>
        <dbReference type="ChEBI" id="CHEBI:57287"/>
        <dbReference type="ChEBI" id="CHEBI:57386"/>
        <dbReference type="ChEBI" id="CHEBI:456215"/>
    </reaction>
</comment>
<evidence type="ECO:0000259" key="9">
    <source>
        <dbReference type="Pfam" id="PF00501"/>
    </source>
</evidence>
<dbReference type="OMA" id="ICCRGYN"/>
<evidence type="ECO:0000259" key="10">
    <source>
        <dbReference type="Pfam" id="PF13193"/>
    </source>
</evidence>
<evidence type="ECO:0000256" key="5">
    <source>
        <dbReference type="ARBA" id="ARBA00039009"/>
    </source>
</evidence>
<evidence type="ECO:0000313" key="12">
    <source>
        <dbReference type="Proteomes" id="UP000261560"/>
    </source>
</evidence>
<reference evidence="11" key="2">
    <citation type="submission" date="2025-09" db="UniProtKB">
        <authorList>
            <consortium name="Ensembl"/>
        </authorList>
    </citation>
    <scope>IDENTIFICATION</scope>
</reference>
<evidence type="ECO:0000256" key="1">
    <source>
        <dbReference type="ARBA" id="ARBA00006432"/>
    </source>
</evidence>
<dbReference type="GO" id="GO:0006631">
    <property type="term" value="P:fatty acid metabolic process"/>
    <property type="evidence" value="ECO:0007669"/>
    <property type="project" value="TreeGrafter"/>
</dbReference>
<keyword evidence="3" id="KW-0443">Lipid metabolism</keyword>
<proteinExistence type="inferred from homology"/>
<dbReference type="AlphaFoldDB" id="A0A3B3D170"/>
<evidence type="ECO:0000313" key="11">
    <source>
        <dbReference type="Ensembl" id="ENSOMEP00000023285.1"/>
    </source>
</evidence>
<dbReference type="OrthoDB" id="10253115at2759"/>
<dbReference type="InterPro" id="IPR000873">
    <property type="entry name" value="AMP-dep_synth/lig_dom"/>
</dbReference>
<dbReference type="GeneTree" id="ENSGT00940000156830"/>
<dbReference type="PANTHER" id="PTHR43201:SF5">
    <property type="entry name" value="MEDIUM-CHAIN ACYL-COA LIGASE ACSF2, MITOCHONDRIAL"/>
    <property type="match status" value="1"/>
</dbReference>
<feature type="domain" description="AMP-dependent synthetase/ligase" evidence="9">
    <location>
        <begin position="161"/>
        <end position="553"/>
    </location>
</feature>
<reference evidence="11" key="1">
    <citation type="submission" date="2025-08" db="UniProtKB">
        <authorList>
            <consortium name="Ensembl"/>
        </authorList>
    </citation>
    <scope>IDENTIFICATION</scope>
</reference>
<evidence type="ECO:0000256" key="6">
    <source>
        <dbReference type="ARBA" id="ARBA00039638"/>
    </source>
</evidence>
<dbReference type="GO" id="GO:0031956">
    <property type="term" value="F:medium-chain fatty acid-CoA ligase activity"/>
    <property type="evidence" value="ECO:0007669"/>
    <property type="project" value="UniProtKB-EC"/>
</dbReference>
<name>A0A3B3D170_ORYME</name>
<comment type="similarity">
    <text evidence="1">Belongs to the ATP-dependent AMP-binding enzyme family.</text>
</comment>
<accession>A0A3B3D170</accession>
<evidence type="ECO:0000256" key="4">
    <source>
        <dbReference type="ARBA" id="ARBA00037247"/>
    </source>
</evidence>
<dbReference type="Gene3D" id="3.40.50.12780">
    <property type="entry name" value="N-terminal domain of ligase-like"/>
    <property type="match status" value="1"/>
</dbReference>
<dbReference type="Pfam" id="PF13193">
    <property type="entry name" value="AMP-binding_C"/>
    <property type="match status" value="1"/>
</dbReference>
<sequence>MSSPRLHRFLVLTWFHSSGRISCISGLASSKHLARDNTPRARLLQRPPAAFELLSTGRRFKVRGGSGPELQRFAPRQSGVPSAELHIMILGVAFTAHSVRNSCFPAALKFLRTPWTRRAGLPAAARFIHVDGPPIVPTLTTSYAHGTSSTPMLYDTIGGMLQKSVERFPDKDAVVFVQDGVRKTFAQFQQEVDQAAAGLLALGLKKGDRLGMWGPNIYEWVLFQFATAKAGIILVSVNPAYQLQELEYALRKVGCKAVVCPTQFKTQKYCDMLRKICPEIDSSVPGDIQSARLPELRSVIVVDSRQPGMFHFDDVMQAAGSQHTRELQDLQKKIICDDPINIQFTSGTTGLPKGATLSHHNIVNNAYFVGKRVGYDWKPLARVCVPVPLYHCFGSVGGGLVMAVHGTTIVFPSAGYDGKANIAAVESERCTFIYGTPTMYVDMVNQPDLRKYDLSSLEGGIMAGSPCPPELVRKVVSEMGVKGITIAYGTTENSPVTFMASPTDNMERKAETIGYVLDHIEAKIVDPTTEQLVPLGMTGEIMIRGYCVMLEYWEDKVKTDECITKARWYKTGDIGSMDGYSYCKISGRSKDMIIRGGENIYPAEIEQFLHTHPKVKEAQVVGVQDARMGEEVCACIKLVDGQECTTEEIRDFCKGQVAHFKIPRYVLFVTGFPLTVTGKIQKHKLRAEAEGRLGIKAEK</sequence>
<keyword evidence="2" id="KW-0436">Ligase</keyword>
<evidence type="ECO:0000256" key="8">
    <source>
        <dbReference type="ARBA" id="ARBA00048277"/>
    </source>
</evidence>